<dbReference type="Proteomes" id="UP001367676">
    <property type="component" value="Unassembled WGS sequence"/>
</dbReference>
<proteinExistence type="predicted"/>
<organism evidence="3 4">
    <name type="scientific">Parthenolecanium corni</name>
    <dbReference type="NCBI Taxonomy" id="536013"/>
    <lineage>
        <taxon>Eukaryota</taxon>
        <taxon>Metazoa</taxon>
        <taxon>Ecdysozoa</taxon>
        <taxon>Arthropoda</taxon>
        <taxon>Hexapoda</taxon>
        <taxon>Insecta</taxon>
        <taxon>Pterygota</taxon>
        <taxon>Neoptera</taxon>
        <taxon>Paraneoptera</taxon>
        <taxon>Hemiptera</taxon>
        <taxon>Sternorrhyncha</taxon>
        <taxon>Coccoidea</taxon>
        <taxon>Coccidae</taxon>
        <taxon>Parthenolecanium</taxon>
    </lineage>
</organism>
<keyword evidence="4" id="KW-1185">Reference proteome</keyword>
<sequence length="474" mass="52898">MTHPGPKCAVCRNEGYNLYELYITSSPPDVDNIEKAHKREVERLKKKLDKYRGRQREMERVLSSQREEIGELRAAAAECAAAAAECAAAAAGERAAVAAAEHAAAPAAERATPAPSATVLPPPIRNPARSMFDRVDRPSRAPCFYCSQVGHWSFLCTARPTIQSRMEYITKKGLQNSSLVQPSRPCEWLFCGGWHVTSICPNAVYPVTKAVQDAYYRQLNFVKIREGVYIIALLARNYAAEANTYLGGCTTLAKFTYAYSRVHFYRKNSTPFEKVDEGASSLLAVPSKSTHEENCHDNPRGGGAHVTDCETTSRVNAKFKFEIGNSKTQSTRQTISSDTAAAFCDRRPRPTRNRIMRSYELLPRLPRCTTVGAYTRSSQAMANEKTTNEYKPPYVHAKRLNLVRMCNAGQLGMGTGYTRRGSYTNQTGSEVNSFENISKSFRVIVEDSRVPTYQQSVDLTSMMMMIGTKYQYQQ</sequence>
<gene>
    <name evidence="3" type="ORF">V9T40_006126</name>
</gene>
<dbReference type="AlphaFoldDB" id="A0AAN9YBL1"/>
<evidence type="ECO:0000313" key="4">
    <source>
        <dbReference type="Proteomes" id="UP001367676"/>
    </source>
</evidence>
<feature type="compositionally biased region" description="Low complexity" evidence="2">
    <location>
        <begin position="106"/>
        <end position="117"/>
    </location>
</feature>
<feature type="coiled-coil region" evidence="1">
    <location>
        <begin position="34"/>
        <end position="68"/>
    </location>
</feature>
<evidence type="ECO:0000256" key="1">
    <source>
        <dbReference type="SAM" id="Coils"/>
    </source>
</evidence>
<keyword evidence="1" id="KW-0175">Coiled coil</keyword>
<comment type="caution">
    <text evidence="3">The sequence shown here is derived from an EMBL/GenBank/DDBJ whole genome shotgun (WGS) entry which is preliminary data.</text>
</comment>
<reference evidence="3 4" key="1">
    <citation type="submission" date="2024-03" db="EMBL/GenBank/DDBJ databases">
        <title>Adaptation during the transition from Ophiocordyceps entomopathogen to insect associate is accompanied by gene loss and intensified selection.</title>
        <authorList>
            <person name="Ward C.M."/>
            <person name="Onetto C.A."/>
            <person name="Borneman A.R."/>
        </authorList>
    </citation>
    <scope>NUCLEOTIDE SEQUENCE [LARGE SCALE GENOMIC DNA]</scope>
    <source>
        <strain evidence="3">AWRI1</strain>
        <tissue evidence="3">Single Adult Female</tissue>
    </source>
</reference>
<feature type="region of interest" description="Disordered" evidence="2">
    <location>
        <begin position="106"/>
        <end position="125"/>
    </location>
</feature>
<evidence type="ECO:0000256" key="2">
    <source>
        <dbReference type="SAM" id="MobiDB-lite"/>
    </source>
</evidence>
<name>A0AAN9YBL1_9HEMI</name>
<dbReference type="EMBL" id="JBBCAQ010000003">
    <property type="protein sequence ID" value="KAK7604940.1"/>
    <property type="molecule type" value="Genomic_DNA"/>
</dbReference>
<protein>
    <submittedName>
        <fullName evidence="3">Uncharacterized protein</fullName>
    </submittedName>
</protein>
<accession>A0AAN9YBL1</accession>
<evidence type="ECO:0000313" key="3">
    <source>
        <dbReference type="EMBL" id="KAK7604940.1"/>
    </source>
</evidence>